<evidence type="ECO:0000313" key="3">
    <source>
        <dbReference type="EMBL" id="OUC80078.1"/>
    </source>
</evidence>
<keyword evidence="2" id="KW-0812">Transmembrane</keyword>
<reference evidence="3 4" key="1">
    <citation type="submission" date="2017-05" db="EMBL/GenBank/DDBJ databases">
        <title>Biotechnological potential of actinobacteria isolated from South African environments.</title>
        <authorList>
            <person name="Le Roes-Hill M."/>
            <person name="Prins A."/>
            <person name="Durrell K.A."/>
        </authorList>
    </citation>
    <scope>NUCLEOTIDE SEQUENCE [LARGE SCALE GENOMIC DNA]</scope>
    <source>
        <strain evidence="3">BS2</strain>
    </source>
</reference>
<evidence type="ECO:0000256" key="1">
    <source>
        <dbReference type="SAM" id="MobiDB-lite"/>
    </source>
</evidence>
<feature type="compositionally biased region" description="Pro residues" evidence="1">
    <location>
        <begin position="30"/>
        <end position="57"/>
    </location>
</feature>
<keyword evidence="2" id="KW-0472">Membrane</keyword>
<dbReference type="Proteomes" id="UP000194632">
    <property type="component" value="Unassembled WGS sequence"/>
</dbReference>
<proteinExistence type="predicted"/>
<protein>
    <submittedName>
        <fullName evidence="3">Uncharacterized protein</fullName>
    </submittedName>
</protein>
<name>A0A243QE84_9ACTN</name>
<comment type="caution">
    <text evidence="3">The sequence shown here is derived from an EMBL/GenBank/DDBJ whole genome shotgun (WGS) entry which is preliminary data.</text>
</comment>
<keyword evidence="4" id="KW-1185">Reference proteome</keyword>
<evidence type="ECO:0000256" key="2">
    <source>
        <dbReference type="SAM" id="Phobius"/>
    </source>
</evidence>
<dbReference type="AlphaFoldDB" id="A0A243QE84"/>
<feature type="compositionally biased region" description="Basic and acidic residues" evidence="1">
    <location>
        <begin position="1"/>
        <end position="14"/>
    </location>
</feature>
<feature type="region of interest" description="Disordered" evidence="1">
    <location>
        <begin position="1"/>
        <end position="59"/>
    </location>
</feature>
<gene>
    <name evidence="3" type="ORF">CA982_05150</name>
</gene>
<organism evidence="3 4">
    <name type="scientific">Gordonia lacunae</name>
    <dbReference type="NCBI Taxonomy" id="417102"/>
    <lineage>
        <taxon>Bacteria</taxon>
        <taxon>Bacillati</taxon>
        <taxon>Actinomycetota</taxon>
        <taxon>Actinomycetes</taxon>
        <taxon>Mycobacteriales</taxon>
        <taxon>Gordoniaceae</taxon>
        <taxon>Gordonia</taxon>
    </lineage>
</organism>
<accession>A0A243QE84</accession>
<dbReference type="EMBL" id="NGFO01000004">
    <property type="protein sequence ID" value="OUC80078.1"/>
    <property type="molecule type" value="Genomic_DNA"/>
</dbReference>
<evidence type="ECO:0000313" key="4">
    <source>
        <dbReference type="Proteomes" id="UP000194632"/>
    </source>
</evidence>
<sequence length="261" mass="27578">MDTAVSDREVRDSPRGVTNSPYQSGDPRFGPQPPPGQYPPHPGFQPPTQPYGAPPPYGVAIPGGMYPPGPPFPPPRKKKRTGLWLLLGAVVGLVVFAVGGLGLHRLGDSIPPSTVVVSSDDVSVGECVQVEARQASLVVKRASCSGCGFRYVVASVSVGKEICGPEYAKFWFSSKYPSANGALCLAEVLHPGSCYYISAATEGLAIAETREIDCAKPVVIPGATNIRVNSKTAGKPTCPESQSEYFIPRPTPTGYCLTFLE</sequence>
<feature type="transmembrane region" description="Helical" evidence="2">
    <location>
        <begin position="83"/>
        <end position="103"/>
    </location>
</feature>
<keyword evidence="2" id="KW-1133">Transmembrane helix</keyword>
<dbReference type="STRING" id="417102.CA982_05150"/>